<reference evidence="1" key="2">
    <citation type="journal article" date="2015" name="Fish Shellfish Immunol.">
        <title>Early steps in the European eel (Anguilla anguilla)-Vibrio vulnificus interaction in the gills: Role of the RtxA13 toxin.</title>
        <authorList>
            <person name="Callol A."/>
            <person name="Pajuelo D."/>
            <person name="Ebbesson L."/>
            <person name="Teles M."/>
            <person name="MacKenzie S."/>
            <person name="Amaro C."/>
        </authorList>
    </citation>
    <scope>NUCLEOTIDE SEQUENCE</scope>
</reference>
<proteinExistence type="predicted"/>
<dbReference type="EMBL" id="GBXM01076897">
    <property type="protein sequence ID" value="JAH31680.1"/>
    <property type="molecule type" value="Transcribed_RNA"/>
</dbReference>
<organism evidence="1">
    <name type="scientific">Anguilla anguilla</name>
    <name type="common">European freshwater eel</name>
    <name type="synonym">Muraena anguilla</name>
    <dbReference type="NCBI Taxonomy" id="7936"/>
    <lineage>
        <taxon>Eukaryota</taxon>
        <taxon>Metazoa</taxon>
        <taxon>Chordata</taxon>
        <taxon>Craniata</taxon>
        <taxon>Vertebrata</taxon>
        <taxon>Euteleostomi</taxon>
        <taxon>Actinopterygii</taxon>
        <taxon>Neopterygii</taxon>
        <taxon>Teleostei</taxon>
        <taxon>Anguilliformes</taxon>
        <taxon>Anguillidae</taxon>
        <taxon>Anguilla</taxon>
    </lineage>
</organism>
<sequence>MTTRYSPHLVNESLSVPKNVSDMLMHSAKEKKWFNEEISVCVSAIDDRTYLGFYFKKKKKGKHL</sequence>
<name>A0A0E9RTB0_ANGAN</name>
<reference evidence="1" key="1">
    <citation type="submission" date="2014-11" db="EMBL/GenBank/DDBJ databases">
        <authorList>
            <person name="Amaro Gonzalez C."/>
        </authorList>
    </citation>
    <scope>NUCLEOTIDE SEQUENCE</scope>
</reference>
<dbReference type="AlphaFoldDB" id="A0A0E9RTB0"/>
<evidence type="ECO:0000313" key="1">
    <source>
        <dbReference type="EMBL" id="JAH31680.1"/>
    </source>
</evidence>
<accession>A0A0E9RTB0</accession>
<protein>
    <submittedName>
        <fullName evidence="1">Uncharacterized protein</fullName>
    </submittedName>
</protein>